<accession>A0A9N8H7C0</accession>
<organism evidence="2 3">
    <name type="scientific">Seminavis robusta</name>
    <dbReference type="NCBI Taxonomy" id="568900"/>
    <lineage>
        <taxon>Eukaryota</taxon>
        <taxon>Sar</taxon>
        <taxon>Stramenopiles</taxon>
        <taxon>Ochrophyta</taxon>
        <taxon>Bacillariophyta</taxon>
        <taxon>Bacillariophyceae</taxon>
        <taxon>Bacillariophycidae</taxon>
        <taxon>Naviculales</taxon>
        <taxon>Naviculaceae</taxon>
        <taxon>Seminavis</taxon>
    </lineage>
</organism>
<dbReference type="InterPro" id="IPR003018">
    <property type="entry name" value="GAF"/>
</dbReference>
<sequence>MGFKIFSRRSSPLTDMDGYTKEDYLQLQQENRRLRQITARIATKIGLHVPKNSKPRTGEEEYCPPPHVIMAQAHRLNKLNELVVALSQAPRVADAYKIVAEYTREIVGAARVSISLLSKDETGCEQLEIYGLDGTSGAMPLGMKLPLAGTQIGHVVRTREPVRVMDCAHSEFLDCRNLSQMGVQACVDVPLISSGRVLGTLNTGVTDRAVYYPEVEQMLLQISSVLACAIEKERLLEEAMEARNKILLEKQPECNGCRNKRMAEKCGKAPRSVTN</sequence>
<name>A0A9N8H7C0_9STRA</name>
<reference evidence="2" key="1">
    <citation type="submission" date="2020-06" db="EMBL/GenBank/DDBJ databases">
        <authorList>
            <consortium name="Plant Systems Biology data submission"/>
        </authorList>
    </citation>
    <scope>NUCLEOTIDE SEQUENCE</scope>
    <source>
        <strain evidence="2">D6</strain>
    </source>
</reference>
<dbReference type="Gene3D" id="3.30.450.40">
    <property type="match status" value="1"/>
</dbReference>
<evidence type="ECO:0000259" key="1">
    <source>
        <dbReference type="SMART" id="SM00065"/>
    </source>
</evidence>
<evidence type="ECO:0000313" key="3">
    <source>
        <dbReference type="Proteomes" id="UP001153069"/>
    </source>
</evidence>
<keyword evidence="2" id="KW-0418">Kinase</keyword>
<keyword evidence="2" id="KW-0808">Transferase</keyword>
<dbReference type="Proteomes" id="UP001153069">
    <property type="component" value="Unassembled WGS sequence"/>
</dbReference>
<dbReference type="GO" id="GO:0016301">
    <property type="term" value="F:kinase activity"/>
    <property type="evidence" value="ECO:0007669"/>
    <property type="project" value="UniProtKB-KW"/>
</dbReference>
<protein>
    <submittedName>
        <fullName evidence="2">Histidine kinase</fullName>
    </submittedName>
</protein>
<dbReference type="Pfam" id="PF01590">
    <property type="entry name" value="GAF"/>
    <property type="match status" value="1"/>
</dbReference>
<keyword evidence="3" id="KW-1185">Reference proteome</keyword>
<evidence type="ECO:0000313" key="2">
    <source>
        <dbReference type="EMBL" id="CAB9504503.1"/>
    </source>
</evidence>
<dbReference type="EMBL" id="CAICTM010000198">
    <property type="protein sequence ID" value="CAB9504503.1"/>
    <property type="molecule type" value="Genomic_DNA"/>
</dbReference>
<comment type="caution">
    <text evidence="2">The sequence shown here is derived from an EMBL/GenBank/DDBJ whole genome shotgun (WGS) entry which is preliminary data.</text>
</comment>
<gene>
    <name evidence="2" type="ORF">SEMRO_199_G084390.1</name>
</gene>
<dbReference type="SUPFAM" id="SSF55781">
    <property type="entry name" value="GAF domain-like"/>
    <property type="match status" value="1"/>
</dbReference>
<dbReference type="AlphaFoldDB" id="A0A9N8H7C0"/>
<dbReference type="InterPro" id="IPR029016">
    <property type="entry name" value="GAF-like_dom_sf"/>
</dbReference>
<dbReference type="SMART" id="SM00065">
    <property type="entry name" value="GAF"/>
    <property type="match status" value="1"/>
</dbReference>
<proteinExistence type="predicted"/>
<feature type="domain" description="GAF" evidence="1">
    <location>
        <begin position="91"/>
        <end position="240"/>
    </location>
</feature>